<reference evidence="2 3" key="1">
    <citation type="submission" date="2019-07" db="EMBL/GenBank/DDBJ databases">
        <title>Rhodotorula toruloides NBRC10032 genome sequencing.</title>
        <authorList>
            <person name="Shida Y."/>
            <person name="Takaku H."/>
            <person name="Ogasawara W."/>
            <person name="Mori K."/>
        </authorList>
    </citation>
    <scope>NUCLEOTIDE SEQUENCE [LARGE SCALE GENOMIC DNA]</scope>
    <source>
        <strain evidence="2 3">NBRC10032</strain>
    </source>
</reference>
<dbReference type="OrthoDB" id="10487700at2759"/>
<feature type="region of interest" description="Disordered" evidence="1">
    <location>
        <begin position="101"/>
        <end position="148"/>
    </location>
</feature>
<evidence type="ECO:0000256" key="1">
    <source>
        <dbReference type="SAM" id="MobiDB-lite"/>
    </source>
</evidence>
<evidence type="ECO:0000313" key="2">
    <source>
        <dbReference type="EMBL" id="GEM10375.1"/>
    </source>
</evidence>
<dbReference type="EMBL" id="BJWK01000011">
    <property type="protein sequence ID" value="GEM10375.1"/>
    <property type="molecule type" value="Genomic_DNA"/>
</dbReference>
<feature type="compositionally biased region" description="Low complexity" evidence="1">
    <location>
        <begin position="121"/>
        <end position="137"/>
    </location>
</feature>
<dbReference type="Proteomes" id="UP000321518">
    <property type="component" value="Unassembled WGS sequence"/>
</dbReference>
<sequence length="165" mass="18187">MPNVRTVVLKPEVPSKWSQETSLKLVLLALGPASPKIESLDPSDFPVGPDNSSTASHNWHRRWYRIDDISRELVEFCWHGKHLGDAFPKLRKLKIAKNVRRSSNGRSLVKGSQGIRHRGRSPLSDSASLPYSPSSGPRGQSNGGRLCPASFEYDLSKAESRGDAA</sequence>
<proteinExistence type="predicted"/>
<comment type="caution">
    <text evidence="2">The sequence shown here is derived from an EMBL/GenBank/DDBJ whole genome shotgun (WGS) entry which is preliminary data.</text>
</comment>
<evidence type="ECO:0000313" key="3">
    <source>
        <dbReference type="Proteomes" id="UP000321518"/>
    </source>
</evidence>
<protein>
    <submittedName>
        <fullName evidence="2">Uncharacterized protein</fullName>
    </submittedName>
</protein>
<accession>A0A511KKD0</accession>
<dbReference type="AlphaFoldDB" id="A0A511KKD0"/>
<name>A0A511KKD0_RHOTO</name>
<gene>
    <name evidence="2" type="ORF">Rt10032_c11g4392</name>
</gene>
<organism evidence="2 3">
    <name type="scientific">Rhodotorula toruloides</name>
    <name type="common">Yeast</name>
    <name type="synonym">Rhodosporidium toruloides</name>
    <dbReference type="NCBI Taxonomy" id="5286"/>
    <lineage>
        <taxon>Eukaryota</taxon>
        <taxon>Fungi</taxon>
        <taxon>Dikarya</taxon>
        <taxon>Basidiomycota</taxon>
        <taxon>Pucciniomycotina</taxon>
        <taxon>Microbotryomycetes</taxon>
        <taxon>Sporidiobolales</taxon>
        <taxon>Sporidiobolaceae</taxon>
        <taxon>Rhodotorula</taxon>
    </lineage>
</organism>